<keyword evidence="3" id="KW-1185">Reference proteome</keyword>
<dbReference type="Gene3D" id="2.40.128.130">
    <property type="entry name" value="Autotransporter beta-domain"/>
    <property type="match status" value="1"/>
</dbReference>
<dbReference type="Pfam" id="PF03797">
    <property type="entry name" value="Autotransporter"/>
    <property type="match status" value="1"/>
</dbReference>
<dbReference type="RefSeq" id="WP_209360200.1">
    <property type="nucleotide sequence ID" value="NZ_JAGISH010000003.1"/>
</dbReference>
<protein>
    <submittedName>
        <fullName evidence="2">Autotransporter domain-containing protein</fullName>
    </submittedName>
</protein>
<feature type="domain" description="Autotransporter" evidence="1">
    <location>
        <begin position="151"/>
        <end position="351"/>
    </location>
</feature>
<dbReference type="AlphaFoldDB" id="A0A940MP65"/>
<dbReference type="InterPro" id="IPR005546">
    <property type="entry name" value="Autotransporte_beta"/>
</dbReference>
<evidence type="ECO:0000313" key="2">
    <source>
        <dbReference type="EMBL" id="MBP0482347.1"/>
    </source>
</evidence>
<proteinExistence type="predicted"/>
<dbReference type="SUPFAM" id="SSF103515">
    <property type="entry name" value="Autotransporter"/>
    <property type="match status" value="1"/>
</dbReference>
<dbReference type="Proteomes" id="UP000675940">
    <property type="component" value="Unassembled WGS sequence"/>
</dbReference>
<reference evidence="2" key="1">
    <citation type="submission" date="2021-03" db="EMBL/GenBank/DDBJ databases">
        <title>Sagittula salina sp. nov. strain M10.9X isolated from the marine waste.</title>
        <authorList>
            <person name="Satari L."/>
            <person name="Molina-Menor E."/>
            <person name="Vidal-Verdu A."/>
            <person name="Pascual J."/>
            <person name="Pereto J."/>
            <person name="Porcar M."/>
        </authorList>
    </citation>
    <scope>NUCLEOTIDE SEQUENCE</scope>
    <source>
        <strain evidence="2">M10.9X</strain>
    </source>
</reference>
<gene>
    <name evidence="2" type="ORF">J5474_07560</name>
</gene>
<comment type="caution">
    <text evidence="2">The sequence shown here is derived from an EMBL/GenBank/DDBJ whole genome shotgun (WGS) entry which is preliminary data.</text>
</comment>
<accession>A0A940MP65</accession>
<organism evidence="2 3">
    <name type="scientific">Sagittula salina</name>
    <dbReference type="NCBI Taxonomy" id="2820268"/>
    <lineage>
        <taxon>Bacteria</taxon>
        <taxon>Pseudomonadati</taxon>
        <taxon>Pseudomonadota</taxon>
        <taxon>Alphaproteobacteria</taxon>
        <taxon>Rhodobacterales</taxon>
        <taxon>Roseobacteraceae</taxon>
        <taxon>Sagittula</taxon>
    </lineage>
</organism>
<evidence type="ECO:0000313" key="3">
    <source>
        <dbReference type="Proteomes" id="UP000675940"/>
    </source>
</evidence>
<name>A0A940MP65_9RHOB</name>
<evidence type="ECO:0000259" key="1">
    <source>
        <dbReference type="Pfam" id="PF03797"/>
    </source>
</evidence>
<sequence length="375" mass="38298">MNSKGSNEPVEMLAGETLILNTSTPSTVSISIEYNGSGGTDDSICLAAPSGGCDGHIHTAQLNGTYMIQGFTGNSGTVRVQCGANLTPPAIEAGGTSAGVVTAQGTGALTSGAASSMAVGSAISNAINGSGPAVSTQGIFLTTGGSAGMSKGWVSLQGRSFDGDVDGRAYEFTLGTDFQVAEGTRLGLFVSTGKADLDVSGTSVDSTALTYGPYFKTQISGMYEITGYAAFAKPEYTVGGTSYDAERRSGGLTVNANYVWGNTQVQSFLGVSGFKEDHPAAGALAAREVNMVTGSIGTKATFASGSALQPYLSISADFSRFDDGVNGRKTHSTPRLGTGFDYATGAGNLSMDVNGGRILEGTRDVEVRLKYDFSF</sequence>
<dbReference type="InterPro" id="IPR036709">
    <property type="entry name" value="Autotransporte_beta_dom_sf"/>
</dbReference>
<dbReference type="EMBL" id="JAGISH010000003">
    <property type="protein sequence ID" value="MBP0482347.1"/>
    <property type="molecule type" value="Genomic_DNA"/>
</dbReference>